<accession>A0A1H6C8R5</accession>
<gene>
    <name evidence="1" type="ORF">SAMN04488115_109136</name>
</gene>
<protein>
    <submittedName>
        <fullName evidence="1">Uncharacterized protein</fullName>
    </submittedName>
</protein>
<dbReference type="RefSeq" id="WP_103874388.1">
    <property type="nucleotide sequence ID" value="NZ_FNUY01000009.1"/>
</dbReference>
<evidence type="ECO:0000313" key="1">
    <source>
        <dbReference type="EMBL" id="SEG69298.1"/>
    </source>
</evidence>
<dbReference type="EMBL" id="FNUY01000009">
    <property type="protein sequence ID" value="SEG69298.1"/>
    <property type="molecule type" value="Genomic_DNA"/>
</dbReference>
<name>A0A1H6C8R5_9HYPH</name>
<dbReference type="OrthoDB" id="9852570at2"/>
<keyword evidence="2" id="KW-1185">Reference proteome</keyword>
<dbReference type="AlphaFoldDB" id="A0A1H6C8R5"/>
<proteinExistence type="predicted"/>
<evidence type="ECO:0000313" key="2">
    <source>
        <dbReference type="Proteomes" id="UP000236743"/>
    </source>
</evidence>
<dbReference type="Proteomes" id="UP000236743">
    <property type="component" value="Unassembled WGS sequence"/>
</dbReference>
<organism evidence="1 2">
    <name type="scientific">Bosea lathyri</name>
    <dbReference type="NCBI Taxonomy" id="1036778"/>
    <lineage>
        <taxon>Bacteria</taxon>
        <taxon>Pseudomonadati</taxon>
        <taxon>Pseudomonadota</taxon>
        <taxon>Alphaproteobacteria</taxon>
        <taxon>Hyphomicrobiales</taxon>
        <taxon>Boseaceae</taxon>
        <taxon>Bosea</taxon>
    </lineage>
</organism>
<reference evidence="1 2" key="1">
    <citation type="submission" date="2016-10" db="EMBL/GenBank/DDBJ databases">
        <authorList>
            <person name="de Groot N.N."/>
        </authorList>
    </citation>
    <scope>NUCLEOTIDE SEQUENCE [LARGE SCALE GENOMIC DNA]</scope>
    <source>
        <strain evidence="1 2">DSM 26656</strain>
    </source>
</reference>
<sequence>MDKLAGLMVRLVQMNSEFGQHVFDRAVNAASVEIARVALEHAEGVASRRLWRPEIVIFPLERVQPGGSETSDEDPK</sequence>